<dbReference type="EMBL" id="JAQQKY010000001">
    <property type="protein sequence ID" value="MDC7689809.1"/>
    <property type="molecule type" value="Genomic_DNA"/>
</dbReference>
<proteinExistence type="predicted"/>
<keyword evidence="1" id="KW-0472">Membrane</keyword>
<organism evidence="2 3">
    <name type="scientific">Vogesella indigofera</name>
    <name type="common">Pseudomonas indigofera</name>
    <dbReference type="NCBI Taxonomy" id="45465"/>
    <lineage>
        <taxon>Bacteria</taxon>
        <taxon>Pseudomonadati</taxon>
        <taxon>Pseudomonadota</taxon>
        <taxon>Betaproteobacteria</taxon>
        <taxon>Neisseriales</taxon>
        <taxon>Chromobacteriaceae</taxon>
        <taxon>Vogesella</taxon>
    </lineage>
</organism>
<comment type="caution">
    <text evidence="2">The sequence shown here is derived from an EMBL/GenBank/DDBJ whole genome shotgun (WGS) entry which is preliminary data.</text>
</comment>
<dbReference type="RefSeq" id="WP_272802323.1">
    <property type="nucleotide sequence ID" value="NZ_JAQQKY010000001.1"/>
</dbReference>
<gene>
    <name evidence="2" type="ORF">PQU93_03335</name>
</gene>
<keyword evidence="1" id="KW-0812">Transmembrane</keyword>
<evidence type="ECO:0000256" key="1">
    <source>
        <dbReference type="SAM" id="Phobius"/>
    </source>
</evidence>
<reference evidence="2 3" key="1">
    <citation type="submission" date="2023-01" db="EMBL/GenBank/DDBJ databases">
        <title>Novel species of the genus Vogesella isolated from rivers.</title>
        <authorList>
            <person name="Lu H."/>
        </authorList>
    </citation>
    <scope>NUCLEOTIDE SEQUENCE [LARGE SCALE GENOMIC DNA]</scope>
    <source>
        <strain evidence="2 3">SH7W</strain>
    </source>
</reference>
<evidence type="ECO:0000313" key="2">
    <source>
        <dbReference type="EMBL" id="MDC7689809.1"/>
    </source>
</evidence>
<name>A0ABT5I0V4_VOGIN</name>
<evidence type="ECO:0000313" key="3">
    <source>
        <dbReference type="Proteomes" id="UP001221566"/>
    </source>
</evidence>
<accession>A0ABT5I0V4</accession>
<dbReference type="Proteomes" id="UP001221566">
    <property type="component" value="Unassembled WGS sequence"/>
</dbReference>
<feature type="transmembrane region" description="Helical" evidence="1">
    <location>
        <begin position="32"/>
        <end position="55"/>
    </location>
</feature>
<keyword evidence="1" id="KW-1133">Transmembrane helix</keyword>
<keyword evidence="3" id="KW-1185">Reference proteome</keyword>
<sequence>MNFLHEDVMLAIELKPVKRTFVAMLHQPAKQIAFLLAFAVIFMASIYTAGIACVAP</sequence>
<protein>
    <submittedName>
        <fullName evidence="2">Uncharacterized protein</fullName>
    </submittedName>
</protein>